<evidence type="ECO:0000259" key="9">
    <source>
        <dbReference type="PROSITE" id="PS50850"/>
    </source>
</evidence>
<dbReference type="GO" id="GO:0042910">
    <property type="term" value="F:xenobiotic transmembrane transporter activity"/>
    <property type="evidence" value="ECO:0007669"/>
    <property type="project" value="InterPro"/>
</dbReference>
<keyword evidence="4" id="KW-1003">Cell membrane</keyword>
<dbReference type="AlphaFoldDB" id="A0A117RZH5"/>
<name>A0A117RZH5_9ACTN</name>
<dbReference type="CDD" id="cd17320">
    <property type="entry name" value="MFS_MdfA_MDR_like"/>
    <property type="match status" value="1"/>
</dbReference>
<evidence type="ECO:0000313" key="10">
    <source>
        <dbReference type="EMBL" id="KUO18156.1"/>
    </source>
</evidence>
<evidence type="ECO:0000256" key="3">
    <source>
        <dbReference type="ARBA" id="ARBA00022448"/>
    </source>
</evidence>
<evidence type="ECO:0000313" key="11">
    <source>
        <dbReference type="Proteomes" id="UP000053260"/>
    </source>
</evidence>
<dbReference type="InterPro" id="IPR020846">
    <property type="entry name" value="MFS_dom"/>
</dbReference>
<dbReference type="Gene3D" id="1.20.1720.10">
    <property type="entry name" value="Multidrug resistance protein D"/>
    <property type="match status" value="1"/>
</dbReference>
<dbReference type="PANTHER" id="PTHR23502">
    <property type="entry name" value="MAJOR FACILITATOR SUPERFAMILY"/>
    <property type="match status" value="1"/>
</dbReference>
<feature type="transmembrane region" description="Helical" evidence="8">
    <location>
        <begin position="85"/>
        <end position="104"/>
    </location>
</feature>
<proteinExistence type="inferred from homology"/>
<dbReference type="PANTHER" id="PTHR23502:SF132">
    <property type="entry name" value="POLYAMINE TRANSPORTER 2-RELATED"/>
    <property type="match status" value="1"/>
</dbReference>
<protein>
    <submittedName>
        <fullName evidence="10">Multidrug transporter</fullName>
    </submittedName>
</protein>
<feature type="domain" description="Major facilitator superfamily (MFS) profile" evidence="9">
    <location>
        <begin position="19"/>
        <end position="405"/>
    </location>
</feature>
<evidence type="ECO:0000256" key="4">
    <source>
        <dbReference type="ARBA" id="ARBA00022475"/>
    </source>
</evidence>
<comment type="subcellular location">
    <subcellularLocation>
        <location evidence="1">Cell membrane</location>
        <topology evidence="1">Multi-pass membrane protein</topology>
    </subcellularLocation>
</comment>
<evidence type="ECO:0000256" key="5">
    <source>
        <dbReference type="ARBA" id="ARBA00022692"/>
    </source>
</evidence>
<dbReference type="Proteomes" id="UP000053260">
    <property type="component" value="Unassembled WGS sequence"/>
</dbReference>
<dbReference type="Pfam" id="PF07690">
    <property type="entry name" value="MFS_1"/>
    <property type="match status" value="1"/>
</dbReference>
<evidence type="ECO:0000256" key="7">
    <source>
        <dbReference type="ARBA" id="ARBA00023136"/>
    </source>
</evidence>
<dbReference type="PROSITE" id="PS00216">
    <property type="entry name" value="SUGAR_TRANSPORT_1"/>
    <property type="match status" value="1"/>
</dbReference>
<evidence type="ECO:0000256" key="1">
    <source>
        <dbReference type="ARBA" id="ARBA00004651"/>
    </source>
</evidence>
<gene>
    <name evidence="10" type="ORF">AQJ91_27170</name>
</gene>
<keyword evidence="3" id="KW-0813">Transport</keyword>
<evidence type="ECO:0000256" key="8">
    <source>
        <dbReference type="SAM" id="Phobius"/>
    </source>
</evidence>
<dbReference type="STRING" id="909626.AQJ91_27170"/>
<dbReference type="GO" id="GO:1990961">
    <property type="term" value="P:xenobiotic detoxification by transmembrane export across the plasma membrane"/>
    <property type="evidence" value="ECO:0007669"/>
    <property type="project" value="InterPro"/>
</dbReference>
<dbReference type="InterPro" id="IPR005829">
    <property type="entry name" value="Sugar_transporter_CS"/>
</dbReference>
<dbReference type="NCBIfam" id="TIGR00710">
    <property type="entry name" value="efflux_Bcr_CflA"/>
    <property type="match status" value="1"/>
</dbReference>
<feature type="transmembrane region" description="Helical" evidence="8">
    <location>
        <begin position="54"/>
        <end position="73"/>
    </location>
</feature>
<feature type="transmembrane region" description="Helical" evidence="8">
    <location>
        <begin position="289"/>
        <end position="310"/>
    </location>
</feature>
<feature type="transmembrane region" description="Helical" evidence="8">
    <location>
        <begin position="110"/>
        <end position="131"/>
    </location>
</feature>
<feature type="transmembrane region" description="Helical" evidence="8">
    <location>
        <begin position="379"/>
        <end position="399"/>
    </location>
</feature>
<keyword evidence="6 8" id="KW-1133">Transmembrane helix</keyword>
<feature type="transmembrane region" description="Helical" evidence="8">
    <location>
        <begin position="173"/>
        <end position="193"/>
    </location>
</feature>
<keyword evidence="11" id="KW-1185">Reference proteome</keyword>
<comment type="similarity">
    <text evidence="2">Belongs to the major facilitator superfamily. Bcr/CmlA family.</text>
</comment>
<evidence type="ECO:0000256" key="6">
    <source>
        <dbReference type="ARBA" id="ARBA00022989"/>
    </source>
</evidence>
<dbReference type="SUPFAM" id="SSF103473">
    <property type="entry name" value="MFS general substrate transporter"/>
    <property type="match status" value="1"/>
</dbReference>
<dbReference type="InterPro" id="IPR004812">
    <property type="entry name" value="Efflux_drug-R_Bcr/CmlA"/>
</dbReference>
<dbReference type="EMBL" id="LMXB01000068">
    <property type="protein sequence ID" value="KUO18156.1"/>
    <property type="molecule type" value="Genomic_DNA"/>
</dbReference>
<feature type="transmembrane region" description="Helical" evidence="8">
    <location>
        <begin position="316"/>
        <end position="340"/>
    </location>
</feature>
<dbReference type="InterPro" id="IPR011701">
    <property type="entry name" value="MFS"/>
</dbReference>
<reference evidence="10 11" key="1">
    <citation type="submission" date="2015-10" db="EMBL/GenBank/DDBJ databases">
        <title>Draft genome sequence of Streptomyces sp. RV15, isolated from a marine sponge.</title>
        <authorList>
            <person name="Ruckert C."/>
            <person name="Abdelmohsen U.R."/>
            <person name="Winkler A."/>
            <person name="Hentschel U."/>
            <person name="Kalinowski J."/>
            <person name="Kampfer P."/>
            <person name="Glaeser S."/>
        </authorList>
    </citation>
    <scope>NUCLEOTIDE SEQUENCE [LARGE SCALE GENOMIC DNA]</scope>
    <source>
        <strain evidence="10 11">RV15</strain>
    </source>
</reference>
<dbReference type="PROSITE" id="PS50850">
    <property type="entry name" value="MFS"/>
    <property type="match status" value="1"/>
</dbReference>
<feature type="transmembrane region" description="Helical" evidence="8">
    <location>
        <begin position="259"/>
        <end position="277"/>
    </location>
</feature>
<accession>A0A117RZH5</accession>
<dbReference type="GO" id="GO:0005886">
    <property type="term" value="C:plasma membrane"/>
    <property type="evidence" value="ECO:0007669"/>
    <property type="project" value="UniProtKB-SubCell"/>
</dbReference>
<comment type="caution">
    <text evidence="10">The sequence shown here is derived from an EMBL/GenBank/DDBJ whole genome shotgun (WGS) entry which is preliminary data.</text>
</comment>
<feature type="transmembrane region" description="Helical" evidence="8">
    <location>
        <begin position="352"/>
        <end position="373"/>
    </location>
</feature>
<feature type="transmembrane region" description="Helical" evidence="8">
    <location>
        <begin position="222"/>
        <end position="247"/>
    </location>
</feature>
<feature type="transmembrane region" description="Helical" evidence="8">
    <location>
        <begin position="143"/>
        <end position="167"/>
    </location>
</feature>
<feature type="transmembrane region" description="Helical" evidence="8">
    <location>
        <begin position="16"/>
        <end position="34"/>
    </location>
</feature>
<evidence type="ECO:0000256" key="2">
    <source>
        <dbReference type="ARBA" id="ARBA00006236"/>
    </source>
</evidence>
<organism evidence="10 11">
    <name type="scientific">Streptomyces dysideae</name>
    <dbReference type="NCBI Taxonomy" id="909626"/>
    <lineage>
        <taxon>Bacteria</taxon>
        <taxon>Bacillati</taxon>
        <taxon>Actinomycetota</taxon>
        <taxon>Actinomycetes</taxon>
        <taxon>Kitasatosporales</taxon>
        <taxon>Streptomycetaceae</taxon>
        <taxon>Streptomyces</taxon>
    </lineage>
</organism>
<keyword evidence="5 8" id="KW-0812">Transmembrane</keyword>
<sequence length="418" mass="42960">MHRSLGSTGTGPPRRVGALIGVLGALTSVAPLATDMYVPGFPELGRTLHARESAVQLSMTAFLAGLVLGQMVIGPLSDGLGRRRLLLPGTVLFAALSLVCALAPNIQVLIAARFLEGAAGAAGMVLAQAVVTDWFHGPELPRYVSMLSMVPGVAPVAAPVLGGAILSVASWRAVFVVLAFLGVLLFLGALFAVHESLPLERRHQGGVAITFRAMGRMLGHRAFVGCMLTLAFSAAAMFSYIAGSSFIFQNLYRVSASQYSLIFATNAAGMLLAVWTFGALSRRLPVGTLLAAGVAVALAGTLLQVALLAADVGGLAGTWACLFVTLFGIGSIFPASMTLGQSLGREASGTTSALLGGVEFLLGALASPLVGVFGTDSPLPMAVIMLSAMLCAALALVFLTRPWRTPGTLPRTRGAAAC</sequence>
<dbReference type="InterPro" id="IPR036259">
    <property type="entry name" value="MFS_trans_sf"/>
</dbReference>
<keyword evidence="7 8" id="KW-0472">Membrane</keyword>